<dbReference type="InterPro" id="IPR012296">
    <property type="entry name" value="Nuclease_put_TT1808"/>
</dbReference>
<evidence type="ECO:0000259" key="1">
    <source>
        <dbReference type="Pfam" id="PF05685"/>
    </source>
</evidence>
<name>A0A1L9QMU8_9CYAN</name>
<dbReference type="InterPro" id="IPR011335">
    <property type="entry name" value="Restrct_endonuc-II-like"/>
</dbReference>
<keyword evidence="3" id="KW-1185">Reference proteome</keyword>
<dbReference type="InterPro" id="IPR008538">
    <property type="entry name" value="Uma2"/>
</dbReference>
<dbReference type="Pfam" id="PF05685">
    <property type="entry name" value="Uma2"/>
    <property type="match status" value="1"/>
</dbReference>
<comment type="caution">
    <text evidence="2">The sequence shown here is derived from an EMBL/GenBank/DDBJ whole genome shotgun (WGS) entry which is preliminary data.</text>
</comment>
<dbReference type="Proteomes" id="UP000183940">
    <property type="component" value="Unassembled WGS sequence"/>
</dbReference>
<gene>
    <name evidence="2" type="ORF">BI308_19025</name>
</gene>
<evidence type="ECO:0000313" key="2">
    <source>
        <dbReference type="EMBL" id="OJJ22745.1"/>
    </source>
</evidence>
<dbReference type="PANTHER" id="PTHR47152">
    <property type="entry name" value="SLR2084 PROTEIN-RELATED"/>
    <property type="match status" value="1"/>
</dbReference>
<dbReference type="SUPFAM" id="SSF52980">
    <property type="entry name" value="Restriction endonuclease-like"/>
    <property type="match status" value="1"/>
</dbReference>
<reference evidence="2" key="1">
    <citation type="submission" date="2016-10" db="EMBL/GenBank/DDBJ databases">
        <title>CRISPR-Cas defence system in Roseofilum reptotaenium: evidence of a bacteriophage-cyanobacterium arms race in the coral black band disease.</title>
        <authorList>
            <person name="Buerger P."/>
            <person name="Wood-Charlson E.M."/>
            <person name="Weynberg K.D."/>
            <person name="Willis B."/>
            <person name="Van Oppen M.J."/>
        </authorList>
    </citation>
    <scope>NUCLEOTIDE SEQUENCE [LARGE SCALE GENOMIC DNA]</scope>
    <source>
        <strain evidence="2">AO1-A</strain>
    </source>
</reference>
<dbReference type="STRING" id="1925591.BI308_19025"/>
<protein>
    <recommendedName>
        <fullName evidence="1">Putative restriction endonuclease domain-containing protein</fullName>
    </recommendedName>
</protein>
<dbReference type="EMBL" id="MLAW01000040">
    <property type="protein sequence ID" value="OJJ22745.1"/>
    <property type="molecule type" value="Genomic_DNA"/>
</dbReference>
<dbReference type="AlphaFoldDB" id="A0A1L9QMU8"/>
<dbReference type="CDD" id="cd06260">
    <property type="entry name" value="DUF820-like"/>
    <property type="match status" value="1"/>
</dbReference>
<proteinExistence type="predicted"/>
<dbReference type="PANTHER" id="PTHR47152:SF4">
    <property type="entry name" value="SLR0445 PROTEIN"/>
    <property type="match status" value="1"/>
</dbReference>
<evidence type="ECO:0000313" key="3">
    <source>
        <dbReference type="Proteomes" id="UP000183940"/>
    </source>
</evidence>
<organism evidence="2 3">
    <name type="scientific">Roseofilum reptotaenium AO1-A</name>
    <dbReference type="NCBI Taxonomy" id="1925591"/>
    <lineage>
        <taxon>Bacteria</taxon>
        <taxon>Bacillati</taxon>
        <taxon>Cyanobacteriota</taxon>
        <taxon>Cyanophyceae</taxon>
        <taxon>Desertifilales</taxon>
        <taxon>Desertifilaceae</taxon>
        <taxon>Roseofilum</taxon>
    </lineage>
</organism>
<feature type="domain" description="Putative restriction endonuclease" evidence="1">
    <location>
        <begin position="31"/>
        <end position="186"/>
    </location>
</feature>
<accession>A0A1L9QMU8</accession>
<sequence>MLALKFNTLFPQPPLSHPDSEDRYLTNRATWEYYETLLNIIGDNGGYRVTYLDGVLEIMSTSRRHETDKTRIGDLLLLYFLEADIEYFPFGSTTLKQEEQRAGLEADEGYCFGTDKDVPDLAIEVVVTSGGIPKLEIYRRLQVPEVWFWQNSNFSVYRLRSNLPEELEYNYGYERIENSELLPDINLIFLAECVNNPQPLAAAKMWRNYWR</sequence>
<dbReference type="Gene3D" id="3.90.1570.10">
    <property type="entry name" value="tt1808, chain A"/>
    <property type="match status" value="1"/>
</dbReference>